<accession>A0ABR0KGP3</accession>
<organism evidence="6 7">
    <name type="scientific">Lithohypha guttulata</name>
    <dbReference type="NCBI Taxonomy" id="1690604"/>
    <lineage>
        <taxon>Eukaryota</taxon>
        <taxon>Fungi</taxon>
        <taxon>Dikarya</taxon>
        <taxon>Ascomycota</taxon>
        <taxon>Pezizomycotina</taxon>
        <taxon>Eurotiomycetes</taxon>
        <taxon>Chaetothyriomycetidae</taxon>
        <taxon>Chaetothyriales</taxon>
        <taxon>Trichomeriaceae</taxon>
        <taxon>Lithohypha</taxon>
    </lineage>
</organism>
<name>A0ABR0KGP3_9EURO</name>
<dbReference type="Gene3D" id="6.10.140.2220">
    <property type="match status" value="1"/>
</dbReference>
<sequence>MPFLQTIPRCEQCGQFAQQPGVSIKQCSKCHVVGYCSLDCQSSGWKAGHKFECRTPEQVNAVSRRAVSRLHFGGGSNLESKIYYLKVSRPWIQDICISGPFGTLEETFPNISRNLRFSRSGMLYFDELCPQGAVDRVAHVRAPLDADQDKEIFVEIIAAQNAELEALLPRPVYNVVWAEPAERQTRGRSGAARLESMELVGTFMWLDDAKAAVRSEVQARAAPLPAARQICEEISGEFCGAVTQHGKIRGYGQIVYDSGAMDTTSTYVNPS</sequence>
<evidence type="ECO:0000313" key="6">
    <source>
        <dbReference type="EMBL" id="KAK5095894.1"/>
    </source>
</evidence>
<comment type="caution">
    <text evidence="6">The sequence shown here is derived from an EMBL/GenBank/DDBJ whole genome shotgun (WGS) entry which is preliminary data.</text>
</comment>
<protein>
    <recommendedName>
        <fullName evidence="5">MYND-type domain-containing protein</fullName>
    </recommendedName>
</protein>
<keyword evidence="7" id="KW-1185">Reference proteome</keyword>
<dbReference type="PROSITE" id="PS01360">
    <property type="entry name" value="ZF_MYND_1"/>
    <property type="match status" value="1"/>
</dbReference>
<dbReference type="Pfam" id="PF01753">
    <property type="entry name" value="zf-MYND"/>
    <property type="match status" value="1"/>
</dbReference>
<evidence type="ECO:0000256" key="1">
    <source>
        <dbReference type="ARBA" id="ARBA00022723"/>
    </source>
</evidence>
<dbReference type="PROSITE" id="PS50865">
    <property type="entry name" value="ZF_MYND_2"/>
    <property type="match status" value="1"/>
</dbReference>
<dbReference type="EMBL" id="JAVRRG010000025">
    <property type="protein sequence ID" value="KAK5095894.1"/>
    <property type="molecule type" value="Genomic_DNA"/>
</dbReference>
<dbReference type="SUPFAM" id="SSF144232">
    <property type="entry name" value="HIT/MYND zinc finger-like"/>
    <property type="match status" value="1"/>
</dbReference>
<evidence type="ECO:0000256" key="3">
    <source>
        <dbReference type="ARBA" id="ARBA00022833"/>
    </source>
</evidence>
<reference evidence="6 7" key="1">
    <citation type="submission" date="2023-08" db="EMBL/GenBank/DDBJ databases">
        <title>Black Yeasts Isolated from many extreme environments.</title>
        <authorList>
            <person name="Coleine C."/>
            <person name="Stajich J.E."/>
            <person name="Selbmann L."/>
        </authorList>
    </citation>
    <scope>NUCLEOTIDE SEQUENCE [LARGE SCALE GENOMIC DNA]</scope>
    <source>
        <strain evidence="6 7">CCFEE 5885</strain>
    </source>
</reference>
<evidence type="ECO:0000256" key="4">
    <source>
        <dbReference type="PROSITE-ProRule" id="PRU00134"/>
    </source>
</evidence>
<dbReference type="Proteomes" id="UP001345013">
    <property type="component" value="Unassembled WGS sequence"/>
</dbReference>
<evidence type="ECO:0000256" key="2">
    <source>
        <dbReference type="ARBA" id="ARBA00022771"/>
    </source>
</evidence>
<proteinExistence type="predicted"/>
<feature type="domain" description="MYND-type" evidence="5">
    <location>
        <begin position="10"/>
        <end position="53"/>
    </location>
</feature>
<keyword evidence="2 4" id="KW-0863">Zinc-finger</keyword>
<keyword evidence="1" id="KW-0479">Metal-binding</keyword>
<dbReference type="InterPro" id="IPR002893">
    <property type="entry name" value="Znf_MYND"/>
</dbReference>
<keyword evidence="3" id="KW-0862">Zinc</keyword>
<evidence type="ECO:0000313" key="7">
    <source>
        <dbReference type="Proteomes" id="UP001345013"/>
    </source>
</evidence>
<gene>
    <name evidence="6" type="ORF">LTR24_002858</name>
</gene>
<evidence type="ECO:0000259" key="5">
    <source>
        <dbReference type="PROSITE" id="PS50865"/>
    </source>
</evidence>